<keyword evidence="3" id="KW-0479">Metal-binding</keyword>
<feature type="compositionally biased region" description="Low complexity" evidence="6">
    <location>
        <begin position="1292"/>
        <end position="1320"/>
    </location>
</feature>
<feature type="compositionally biased region" description="Low complexity" evidence="6">
    <location>
        <begin position="833"/>
        <end position="864"/>
    </location>
</feature>
<reference evidence="8 9" key="1">
    <citation type="journal article" date="2013" name="Nat. Commun.">
        <title>The evolution and pathogenic mechanisms of the rice sheath blight pathogen.</title>
        <authorList>
            <person name="Zheng A."/>
            <person name="Lin R."/>
            <person name="Xu L."/>
            <person name="Qin P."/>
            <person name="Tang C."/>
            <person name="Ai P."/>
            <person name="Zhang D."/>
            <person name="Liu Y."/>
            <person name="Sun Z."/>
            <person name="Feng H."/>
            <person name="Wang Y."/>
            <person name="Chen Y."/>
            <person name="Liang X."/>
            <person name="Fu R."/>
            <person name="Li Q."/>
            <person name="Zhang J."/>
            <person name="Yu X."/>
            <person name="Xie Z."/>
            <person name="Ding L."/>
            <person name="Guan P."/>
            <person name="Tang J."/>
            <person name="Liang Y."/>
            <person name="Wang S."/>
            <person name="Deng Q."/>
            <person name="Li S."/>
            <person name="Zhu J."/>
            <person name="Wang L."/>
            <person name="Liu H."/>
            <person name="Li P."/>
        </authorList>
    </citation>
    <scope>NUCLEOTIDE SEQUENCE [LARGE SCALE GENOMIC DNA]</scope>
    <source>
        <strain evidence="9">AG-1 IA</strain>
    </source>
</reference>
<dbReference type="SUPFAM" id="SSF48264">
    <property type="entry name" value="Cytochrome P450"/>
    <property type="match status" value="1"/>
</dbReference>
<feature type="compositionally biased region" description="Polar residues" evidence="6">
    <location>
        <begin position="1092"/>
        <end position="1104"/>
    </location>
</feature>
<feature type="compositionally biased region" description="Acidic residues" evidence="6">
    <location>
        <begin position="1351"/>
        <end position="1362"/>
    </location>
</feature>
<feature type="region of interest" description="Disordered" evidence="6">
    <location>
        <begin position="805"/>
        <end position="1159"/>
    </location>
</feature>
<feature type="transmembrane region" description="Helical" evidence="7">
    <location>
        <begin position="30"/>
        <end position="47"/>
    </location>
</feature>
<keyword evidence="4" id="KW-0408">Iron</keyword>
<dbReference type="OrthoDB" id="3363533at2759"/>
<dbReference type="HOGENOM" id="CLU_003695_0_0_1"/>
<feature type="compositionally biased region" description="Low complexity" evidence="6">
    <location>
        <begin position="1231"/>
        <end position="1256"/>
    </location>
</feature>
<evidence type="ECO:0000313" key="8">
    <source>
        <dbReference type="EMBL" id="ELU44133.1"/>
    </source>
</evidence>
<keyword evidence="7" id="KW-0812">Transmembrane</keyword>
<dbReference type="GO" id="GO:0005506">
    <property type="term" value="F:iron ion binding"/>
    <property type="evidence" value="ECO:0007669"/>
    <property type="project" value="InterPro"/>
</dbReference>
<feature type="compositionally biased region" description="Polar residues" evidence="6">
    <location>
        <begin position="759"/>
        <end position="786"/>
    </location>
</feature>
<dbReference type="Pfam" id="PF00067">
    <property type="entry name" value="p450"/>
    <property type="match status" value="1"/>
</dbReference>
<organism evidence="8 9">
    <name type="scientific">Thanatephorus cucumeris (strain AG1-IA)</name>
    <name type="common">Rice sheath blight fungus</name>
    <name type="synonym">Rhizoctonia solani</name>
    <dbReference type="NCBI Taxonomy" id="983506"/>
    <lineage>
        <taxon>Eukaryota</taxon>
        <taxon>Fungi</taxon>
        <taxon>Dikarya</taxon>
        <taxon>Basidiomycota</taxon>
        <taxon>Agaricomycotina</taxon>
        <taxon>Agaricomycetes</taxon>
        <taxon>Cantharellales</taxon>
        <taxon>Ceratobasidiaceae</taxon>
        <taxon>Rhizoctonia</taxon>
        <taxon>Rhizoctonia solani AG-1</taxon>
    </lineage>
</organism>
<feature type="compositionally biased region" description="Low complexity" evidence="6">
    <location>
        <begin position="1049"/>
        <end position="1089"/>
    </location>
</feature>
<keyword evidence="7" id="KW-1133">Transmembrane helix</keyword>
<comment type="similarity">
    <text evidence="1">Belongs to the cytochrome P450 family.</text>
</comment>
<dbReference type="STRING" id="983506.L8X517"/>
<evidence type="ECO:0000256" key="2">
    <source>
        <dbReference type="ARBA" id="ARBA00022617"/>
    </source>
</evidence>
<dbReference type="InterPro" id="IPR001128">
    <property type="entry name" value="Cyt_P450"/>
</dbReference>
<accession>L8X517</accession>
<dbReference type="EMBL" id="AFRT01000401">
    <property type="protein sequence ID" value="ELU44133.1"/>
    <property type="molecule type" value="Genomic_DNA"/>
</dbReference>
<feature type="region of interest" description="Disordered" evidence="6">
    <location>
        <begin position="1514"/>
        <end position="1557"/>
    </location>
</feature>
<dbReference type="PANTHER" id="PTHR24304:SF2">
    <property type="entry name" value="24-HYDROXYCHOLESTEROL 7-ALPHA-HYDROXYLASE"/>
    <property type="match status" value="1"/>
</dbReference>
<keyword evidence="9" id="KW-1185">Reference proteome</keyword>
<evidence type="ECO:0000256" key="3">
    <source>
        <dbReference type="ARBA" id="ARBA00022723"/>
    </source>
</evidence>
<proteinExistence type="inferred from homology"/>
<feature type="region of interest" description="Disordered" evidence="6">
    <location>
        <begin position="1292"/>
        <end position="1329"/>
    </location>
</feature>
<dbReference type="GO" id="GO:0020037">
    <property type="term" value="F:heme binding"/>
    <property type="evidence" value="ECO:0007669"/>
    <property type="project" value="InterPro"/>
</dbReference>
<feature type="compositionally biased region" description="Polar residues" evidence="6">
    <location>
        <begin position="805"/>
        <end position="815"/>
    </location>
</feature>
<evidence type="ECO:0000256" key="7">
    <source>
        <dbReference type="SAM" id="Phobius"/>
    </source>
</evidence>
<feature type="region of interest" description="Disordered" evidence="6">
    <location>
        <begin position="1207"/>
        <end position="1256"/>
    </location>
</feature>
<sequence>MMNATTYDSSSWSISTLPLDLASSLSDNQLALGSVAAVGVGLAWYLLQSDESQHNVVALRGEEARKAFFGRGDLSFTEGNDQEQMSYFLRHLTPLLKNDRLAKPNLVTPELMSDIERNMKSWGDAGKFDPFEVMYSTVFQLTIRAAGAREIADSVEKCKQLEELYWKVEKGSTPTALFYAIFDQIIKDRQREGRREEDALQTFIDQGDSTVDIIGFIMGTLFAGIVNTGLMSAWIYIHLDQVPEWKDKAVEEIRALLHKYAPLEEYSDLSTAERFSKIPPQAWEDDMPVMELCIPVRMLFNVPYRLIFSGAALRRVNSGDTEIDGKKIPNGYNPGRYAEGQDKAQAYGFLGWAAPGAGRHPCVGRRFAQYEIKSMVSMFLASYTYEVVDSAGKKPDPSLTVPDRNNMYQVSGPFRECDMTNNSSSKTVCPYLLVSVEIIGNARGQAPSLNHHRGCGRETSSKNLVYQVFETKMRRSNSIRPSVNRSQTHLANATVTSSTDDVTAYLDESSVNINDIVQSRTAIGERDREIAKLKDQIVTLTQVVNSRPPLEQVQALQKEYQNLELILQGTQRENERCMAELDKSKRREKMMEAELTKIYGDDWPVMPTSSPSISRALPVSASVSANVRQSPPPQGPSEETSSAPSNAEINEHLEAVRMLVLGMDAKLAEREAQISKEMAKAEEEAQKAASKIHVFESPQRTRSTNLHACCPNYMALKPCTPDHDVKRKGSHPPTQHSSRTIRKAAPKRNDLVESLRQGPVSTAANNMSSQGSTTSVNIPHTFTTPSARAPVNDETQITAKVELSSIHTPASSQPESRAASPVVTRPLPDTNDSTSPAPAAATATAPIRPKAKLTSTSTTASLKPPAKPTGQNATVRRTPSSSTVGRSTRERPTSIIGTPSKPSLGRPTTPAGSVAKRAMSPQLRTVPRIGSPEPTGRGGTTPGTRTTRPAVKATSPQLARSAPSKPAPSRRSQPPPAPSAKRNASPVRASPLTLPRRAASPTRSSLFEAHSSTSHRRVVSASASSSVVSGGGEPSASPGDHTRAKHKLLSSLSSITLTHPSVLPSASASPPSSTYPTLASASASSPSLPILNDNQLDPQDSSPEWTDMSAPPSAIPRESLSAQDPKHATMSAPVTPTHVQTRVGPTTRPVSVRPRTSSATVVAEVHESTEEPHMNDTLPVLSDNVISTSMDSPMGIRIKAKLTATTPPVNPAAKATPRVRPEQLAVPRQRSGSISAGSALSGLATSTLSRASSVRVTSASRILSPPLIRPGAGLGLIVPGANLLIPPGMRSPPISSLSSTSSASRTTSSSGSDSSAPATSIDRARTPMDSGFRAKLTAVPSKLGHAGGLEPPDEEGIDMDDSGIDMFEADDAEQDQREEARSNRKIADLEISNKSLLAINATLESTKSRQAKEIRELRRKLRESRLVLPPSTYLALEQNDPLEARDSFDEDDEEDSDDNDVTQTQADETFDRVRGLLDKLMKDAKEALEAKPPIPEEKEPIKKPIRVLDVDELQQYTDGEGEIDESTESKATESVTDLAESIDEDSPSALAEKAALTTPKPASSFAVGIFSGWGNR</sequence>
<protein>
    <submittedName>
        <fullName evidence="8">Cytochrome P450</fullName>
    </submittedName>
</protein>
<feature type="region of interest" description="Disordered" evidence="6">
    <location>
        <begin position="1432"/>
        <end position="1473"/>
    </location>
</feature>
<feature type="region of interest" description="Disordered" evidence="6">
    <location>
        <begin position="1342"/>
        <end position="1362"/>
    </location>
</feature>
<feature type="compositionally biased region" description="Acidic residues" evidence="6">
    <location>
        <begin position="1448"/>
        <end position="1460"/>
    </location>
</feature>
<keyword evidence="5" id="KW-0175">Coiled coil</keyword>
<feature type="compositionally biased region" description="Low complexity" evidence="6">
    <location>
        <begin position="1019"/>
        <end position="1039"/>
    </location>
</feature>
<dbReference type="InterPro" id="IPR050529">
    <property type="entry name" value="CYP450_sterol_14alpha_dmase"/>
</dbReference>
<feature type="region of interest" description="Disordered" evidence="6">
    <location>
        <begin position="721"/>
        <end position="792"/>
    </location>
</feature>
<name>L8X517_THACA</name>
<feature type="transmembrane region" description="Helical" evidence="7">
    <location>
        <begin position="213"/>
        <end position="237"/>
    </location>
</feature>
<dbReference type="PANTHER" id="PTHR24304">
    <property type="entry name" value="CYTOCHROME P450 FAMILY 7"/>
    <property type="match status" value="1"/>
</dbReference>
<feature type="coiled-coil region" evidence="5">
    <location>
        <begin position="664"/>
        <end position="691"/>
    </location>
</feature>
<keyword evidence="2" id="KW-0349">Heme</keyword>
<keyword evidence="7" id="KW-0472">Membrane</keyword>
<comment type="caution">
    <text evidence="8">The sequence shown here is derived from an EMBL/GenBank/DDBJ whole genome shotgun (WGS) entry which is preliminary data.</text>
</comment>
<dbReference type="Gene3D" id="1.10.630.10">
    <property type="entry name" value="Cytochrome P450"/>
    <property type="match status" value="1"/>
</dbReference>
<evidence type="ECO:0000256" key="5">
    <source>
        <dbReference type="SAM" id="Coils"/>
    </source>
</evidence>
<evidence type="ECO:0000256" key="4">
    <source>
        <dbReference type="ARBA" id="ARBA00023004"/>
    </source>
</evidence>
<gene>
    <name evidence="8" type="ORF">AG1IA_01833</name>
</gene>
<evidence type="ECO:0000313" key="9">
    <source>
        <dbReference type="Proteomes" id="UP000011668"/>
    </source>
</evidence>
<dbReference type="GO" id="GO:0004497">
    <property type="term" value="F:monooxygenase activity"/>
    <property type="evidence" value="ECO:0007669"/>
    <property type="project" value="InterPro"/>
</dbReference>
<dbReference type="GO" id="GO:0016705">
    <property type="term" value="F:oxidoreductase activity, acting on paired donors, with incorporation or reduction of molecular oxygen"/>
    <property type="evidence" value="ECO:0007669"/>
    <property type="project" value="InterPro"/>
</dbReference>
<dbReference type="Proteomes" id="UP000011668">
    <property type="component" value="Unassembled WGS sequence"/>
</dbReference>
<feature type="compositionally biased region" description="Polar residues" evidence="6">
    <location>
        <begin position="869"/>
        <end position="886"/>
    </location>
</feature>
<evidence type="ECO:0000256" key="1">
    <source>
        <dbReference type="ARBA" id="ARBA00010617"/>
    </source>
</evidence>
<feature type="coiled-coil region" evidence="5">
    <location>
        <begin position="553"/>
        <end position="594"/>
    </location>
</feature>
<feature type="region of interest" description="Disordered" evidence="6">
    <location>
        <begin position="605"/>
        <end position="645"/>
    </location>
</feature>
<feature type="compositionally biased region" description="Low complexity" evidence="6">
    <location>
        <begin position="959"/>
        <end position="972"/>
    </location>
</feature>
<feature type="compositionally biased region" description="Polar residues" evidence="6">
    <location>
        <begin position="1132"/>
        <end position="1144"/>
    </location>
</feature>
<dbReference type="InterPro" id="IPR036396">
    <property type="entry name" value="Cyt_P450_sf"/>
</dbReference>
<evidence type="ECO:0000256" key="6">
    <source>
        <dbReference type="SAM" id="MobiDB-lite"/>
    </source>
</evidence>